<name>A0A1H7S807_9GAMM</name>
<evidence type="ECO:0000256" key="12">
    <source>
        <dbReference type="SAM" id="SignalP"/>
    </source>
</evidence>
<comment type="subcellular location">
    <subcellularLocation>
        <location evidence="1 10">Cell outer membrane</location>
        <topology evidence="1 10">Multi-pass membrane protein</topology>
    </subcellularLocation>
</comment>
<proteinExistence type="inferred from homology"/>
<dbReference type="RefSeq" id="WP_074870297.1">
    <property type="nucleotide sequence ID" value="NZ_FOAS01000017.1"/>
</dbReference>
<dbReference type="InterPro" id="IPR036942">
    <property type="entry name" value="Beta-barrel_TonB_sf"/>
</dbReference>
<protein>
    <submittedName>
        <fullName evidence="15">Vitamin B12 transporter</fullName>
    </submittedName>
</protein>
<feature type="domain" description="TonB-dependent receptor-like beta-barrel" evidence="13">
    <location>
        <begin position="174"/>
        <end position="580"/>
    </location>
</feature>
<dbReference type="Proteomes" id="UP000185766">
    <property type="component" value="Unassembled WGS sequence"/>
</dbReference>
<dbReference type="Gene3D" id="2.170.130.10">
    <property type="entry name" value="TonB-dependent receptor, plug domain"/>
    <property type="match status" value="1"/>
</dbReference>
<dbReference type="InterPro" id="IPR039426">
    <property type="entry name" value="TonB-dep_rcpt-like"/>
</dbReference>
<gene>
    <name evidence="15" type="ORF">SAMN05216214_11763</name>
</gene>
<evidence type="ECO:0000256" key="1">
    <source>
        <dbReference type="ARBA" id="ARBA00004571"/>
    </source>
</evidence>
<dbReference type="Pfam" id="PF07715">
    <property type="entry name" value="Plug"/>
    <property type="match status" value="1"/>
</dbReference>
<evidence type="ECO:0000256" key="8">
    <source>
        <dbReference type="ARBA" id="ARBA00023136"/>
    </source>
</evidence>
<dbReference type="Gene3D" id="2.40.170.20">
    <property type="entry name" value="TonB-dependent receptor, beta-barrel domain"/>
    <property type="match status" value="1"/>
</dbReference>
<evidence type="ECO:0000256" key="3">
    <source>
        <dbReference type="ARBA" id="ARBA00022452"/>
    </source>
</evidence>
<reference evidence="15 16" key="1">
    <citation type="submission" date="2016-10" db="EMBL/GenBank/DDBJ databases">
        <authorList>
            <person name="de Groot N.N."/>
        </authorList>
    </citation>
    <scope>NUCLEOTIDE SEQUENCE [LARGE SCALE GENOMIC DNA]</scope>
    <source>
        <strain evidence="15 16">JCM 19513</strain>
    </source>
</reference>
<evidence type="ECO:0000256" key="5">
    <source>
        <dbReference type="ARBA" id="ARBA00022729"/>
    </source>
</evidence>
<dbReference type="InterPro" id="IPR000531">
    <property type="entry name" value="Beta-barrel_TonB"/>
</dbReference>
<sequence>MRFSLAPLALAMAVTPSLALSSEPLVVTTAGRTAQSLKQTTAAVTVLTRADLERIQATSVPEALQRVPGVQISPSGGAGSTTGIFLRGASSEQTLILVDGQRINSATLGSASLQHLNIDQVERIEVVRGPRSALYGSEAIGGVIQIFTRQGYYNQGLKPRVSFAGGTEGTWRRHIGLSGGDAKTRFDLSGSLNETQGIDFSENRNGRLSDHDAYRQQAYSASLAHQLNDDLEVGLNTQEQSGRLEYDNTFSATQEPYNRFEISASSLFANWRASDLLTTRLEIGHSEDRSRNLVKNSTSESVFNTYRDSASWLNTLTLNEQHSVLAGLDWQEDRIHSSNNYAKDQRINRAAFVQHRFNGEYFSTELGVRHDDNEHYGEQDSWNASTIIPLASTTQLVLGYNEGFRAPTFNDLYYPGSESPDLKPETSKNYEIQLRGEHWQTQWSATAFRNNVQELIEWAPIAPGSWTWKPSNVKDARLQGIELEAKRSIFGWNTRLAASFVDPRDRESGHTLQRRARRTLNLDVDRQIGLFSVGASWHASSMRFQNTSNTTESGGYGVVDLRGSWHMSDELRWDLKVTNLLDKHYTVVEGYEQPGTGALLGLTWTPPL</sequence>
<evidence type="ECO:0000313" key="16">
    <source>
        <dbReference type="Proteomes" id="UP000185766"/>
    </source>
</evidence>
<dbReference type="AlphaFoldDB" id="A0A1H7S807"/>
<dbReference type="PANTHER" id="PTHR30069:SF53">
    <property type="entry name" value="COLICIN I RECEPTOR-RELATED"/>
    <property type="match status" value="1"/>
</dbReference>
<keyword evidence="9 10" id="KW-0998">Cell outer membrane</keyword>
<dbReference type="InterPro" id="IPR012910">
    <property type="entry name" value="Plug_dom"/>
</dbReference>
<evidence type="ECO:0000256" key="6">
    <source>
        <dbReference type="ARBA" id="ARBA00023065"/>
    </source>
</evidence>
<dbReference type="GO" id="GO:0006811">
    <property type="term" value="P:monoatomic ion transport"/>
    <property type="evidence" value="ECO:0007669"/>
    <property type="project" value="UniProtKB-KW"/>
</dbReference>
<dbReference type="Pfam" id="PF00593">
    <property type="entry name" value="TonB_dep_Rec_b-barrel"/>
    <property type="match status" value="1"/>
</dbReference>
<dbReference type="GO" id="GO:0009279">
    <property type="term" value="C:cell outer membrane"/>
    <property type="evidence" value="ECO:0007669"/>
    <property type="project" value="UniProtKB-SubCell"/>
</dbReference>
<evidence type="ECO:0000256" key="11">
    <source>
        <dbReference type="RuleBase" id="RU003357"/>
    </source>
</evidence>
<keyword evidence="3 10" id="KW-1134">Transmembrane beta strand</keyword>
<comment type="similarity">
    <text evidence="10 11">Belongs to the TonB-dependent receptor family.</text>
</comment>
<feature type="signal peptide" evidence="12">
    <location>
        <begin position="1"/>
        <end position="19"/>
    </location>
</feature>
<evidence type="ECO:0000256" key="9">
    <source>
        <dbReference type="ARBA" id="ARBA00023237"/>
    </source>
</evidence>
<evidence type="ECO:0000256" key="4">
    <source>
        <dbReference type="ARBA" id="ARBA00022692"/>
    </source>
</evidence>
<dbReference type="PANTHER" id="PTHR30069">
    <property type="entry name" value="TONB-DEPENDENT OUTER MEMBRANE RECEPTOR"/>
    <property type="match status" value="1"/>
</dbReference>
<organism evidence="15 16">
    <name type="scientific">Atopomonas hussainii</name>
    <dbReference type="NCBI Taxonomy" id="1429083"/>
    <lineage>
        <taxon>Bacteria</taxon>
        <taxon>Pseudomonadati</taxon>
        <taxon>Pseudomonadota</taxon>
        <taxon>Gammaproteobacteria</taxon>
        <taxon>Pseudomonadales</taxon>
        <taxon>Pseudomonadaceae</taxon>
        <taxon>Atopomonas</taxon>
    </lineage>
</organism>
<dbReference type="GO" id="GO:0015889">
    <property type="term" value="P:cobalamin transport"/>
    <property type="evidence" value="ECO:0007669"/>
    <property type="project" value="TreeGrafter"/>
</dbReference>
<keyword evidence="16" id="KW-1185">Reference proteome</keyword>
<evidence type="ECO:0000259" key="14">
    <source>
        <dbReference type="Pfam" id="PF07715"/>
    </source>
</evidence>
<dbReference type="PROSITE" id="PS52016">
    <property type="entry name" value="TONB_DEPENDENT_REC_3"/>
    <property type="match status" value="1"/>
</dbReference>
<dbReference type="EMBL" id="FOAS01000017">
    <property type="protein sequence ID" value="SEL68439.1"/>
    <property type="molecule type" value="Genomic_DNA"/>
</dbReference>
<feature type="domain" description="TonB-dependent receptor plug" evidence="14">
    <location>
        <begin position="37"/>
        <end position="143"/>
    </location>
</feature>
<dbReference type="STRING" id="1429083.GCA_001885685_00278"/>
<accession>A0A1H7S807</accession>
<keyword evidence="4 10" id="KW-0812">Transmembrane</keyword>
<dbReference type="CDD" id="cd01347">
    <property type="entry name" value="ligand_gated_channel"/>
    <property type="match status" value="1"/>
</dbReference>
<keyword evidence="2 10" id="KW-0813">Transport</keyword>
<evidence type="ECO:0000256" key="10">
    <source>
        <dbReference type="PROSITE-ProRule" id="PRU01360"/>
    </source>
</evidence>
<evidence type="ECO:0000313" key="15">
    <source>
        <dbReference type="EMBL" id="SEL68439.1"/>
    </source>
</evidence>
<evidence type="ECO:0000256" key="2">
    <source>
        <dbReference type="ARBA" id="ARBA00022448"/>
    </source>
</evidence>
<keyword evidence="5 12" id="KW-0732">Signal</keyword>
<evidence type="ECO:0000256" key="7">
    <source>
        <dbReference type="ARBA" id="ARBA00023077"/>
    </source>
</evidence>
<evidence type="ECO:0000259" key="13">
    <source>
        <dbReference type="Pfam" id="PF00593"/>
    </source>
</evidence>
<keyword evidence="7 11" id="KW-0798">TonB box</keyword>
<keyword evidence="6" id="KW-0406">Ion transport</keyword>
<keyword evidence="8 10" id="KW-0472">Membrane</keyword>
<feature type="chain" id="PRO_5010249259" evidence="12">
    <location>
        <begin position="20"/>
        <end position="608"/>
    </location>
</feature>
<dbReference type="SUPFAM" id="SSF56935">
    <property type="entry name" value="Porins"/>
    <property type="match status" value="1"/>
</dbReference>
<dbReference type="InterPro" id="IPR037066">
    <property type="entry name" value="Plug_dom_sf"/>
</dbReference>